<feature type="compositionally biased region" description="Basic and acidic residues" evidence="1">
    <location>
        <begin position="1"/>
        <end position="13"/>
    </location>
</feature>
<evidence type="ECO:0000256" key="1">
    <source>
        <dbReference type="SAM" id="MobiDB-lite"/>
    </source>
</evidence>
<name>A0ABU6RKM5_9FABA</name>
<comment type="caution">
    <text evidence="2">The sequence shown here is derived from an EMBL/GenBank/DDBJ whole genome shotgun (WGS) entry which is preliminary data.</text>
</comment>
<feature type="region of interest" description="Disordered" evidence="1">
    <location>
        <begin position="149"/>
        <end position="174"/>
    </location>
</feature>
<dbReference type="Proteomes" id="UP001341840">
    <property type="component" value="Unassembled WGS sequence"/>
</dbReference>
<gene>
    <name evidence="2" type="ORF">PIB30_059483</name>
</gene>
<organism evidence="2 3">
    <name type="scientific">Stylosanthes scabra</name>
    <dbReference type="NCBI Taxonomy" id="79078"/>
    <lineage>
        <taxon>Eukaryota</taxon>
        <taxon>Viridiplantae</taxon>
        <taxon>Streptophyta</taxon>
        <taxon>Embryophyta</taxon>
        <taxon>Tracheophyta</taxon>
        <taxon>Spermatophyta</taxon>
        <taxon>Magnoliopsida</taxon>
        <taxon>eudicotyledons</taxon>
        <taxon>Gunneridae</taxon>
        <taxon>Pentapetalae</taxon>
        <taxon>rosids</taxon>
        <taxon>fabids</taxon>
        <taxon>Fabales</taxon>
        <taxon>Fabaceae</taxon>
        <taxon>Papilionoideae</taxon>
        <taxon>50 kb inversion clade</taxon>
        <taxon>dalbergioids sensu lato</taxon>
        <taxon>Dalbergieae</taxon>
        <taxon>Pterocarpus clade</taxon>
        <taxon>Stylosanthes</taxon>
    </lineage>
</organism>
<feature type="region of interest" description="Disordered" evidence="1">
    <location>
        <begin position="1"/>
        <end position="26"/>
    </location>
</feature>
<evidence type="ECO:0000313" key="3">
    <source>
        <dbReference type="Proteomes" id="UP001341840"/>
    </source>
</evidence>
<sequence length="207" mass="23777">MELVTKKKEEGKLMGHGSNDDKEENPTTIGEIVQAWKGNSDKLGGQSERWKCNNRAGEELEGRGQGIKNAIGETGNYRDVMVERKGKGLMEDQHAMAMNNGGLYFVELADDEEDASQNRIEMEWEKKLAMEISIKLHLKRRREDSTVLMIKEREEEGEQKEDATRKRTRMEQADQAEPLALLEWKVEQQTIKDMAEEAGQFMPHREP</sequence>
<protein>
    <submittedName>
        <fullName evidence="2">Uncharacterized protein</fullName>
    </submittedName>
</protein>
<feature type="compositionally biased region" description="Basic and acidic residues" evidence="1">
    <location>
        <begin position="149"/>
        <end position="172"/>
    </location>
</feature>
<proteinExistence type="predicted"/>
<evidence type="ECO:0000313" key="2">
    <source>
        <dbReference type="EMBL" id="MED6124505.1"/>
    </source>
</evidence>
<reference evidence="2 3" key="1">
    <citation type="journal article" date="2023" name="Plants (Basel)">
        <title>Bridging the Gap: Combining Genomics and Transcriptomics Approaches to Understand Stylosanthes scabra, an Orphan Legume from the Brazilian Caatinga.</title>
        <authorList>
            <person name="Ferreira-Neto J.R.C."/>
            <person name="da Silva M.D."/>
            <person name="Binneck E."/>
            <person name="de Melo N.F."/>
            <person name="da Silva R.H."/>
            <person name="de Melo A.L.T.M."/>
            <person name="Pandolfi V."/>
            <person name="Bustamante F.O."/>
            <person name="Brasileiro-Vidal A.C."/>
            <person name="Benko-Iseppon A.M."/>
        </authorList>
    </citation>
    <scope>NUCLEOTIDE SEQUENCE [LARGE SCALE GENOMIC DNA]</scope>
    <source>
        <tissue evidence="2">Leaves</tissue>
    </source>
</reference>
<accession>A0ABU6RKM5</accession>
<dbReference type="EMBL" id="JASCZI010030720">
    <property type="protein sequence ID" value="MED6124505.1"/>
    <property type="molecule type" value="Genomic_DNA"/>
</dbReference>
<keyword evidence="3" id="KW-1185">Reference proteome</keyword>